<feature type="compositionally biased region" description="Low complexity" evidence="1">
    <location>
        <begin position="138"/>
        <end position="185"/>
    </location>
</feature>
<keyword evidence="5" id="KW-1185">Reference proteome</keyword>
<feature type="region of interest" description="Disordered" evidence="1">
    <location>
        <begin position="138"/>
        <end position="193"/>
    </location>
</feature>
<accession>A0AA38W010</accession>
<name>A0AA38W010_9PEZI</name>
<dbReference type="AlphaFoldDB" id="A0AA38W010"/>
<keyword evidence="2" id="KW-1133">Transmembrane helix</keyword>
<gene>
    <name evidence="4" type="ORF">NKR19_g4189</name>
</gene>
<evidence type="ECO:0000313" key="4">
    <source>
        <dbReference type="EMBL" id="KAJ9156760.1"/>
    </source>
</evidence>
<proteinExistence type="predicted"/>
<feature type="compositionally biased region" description="Low complexity" evidence="1">
    <location>
        <begin position="257"/>
        <end position="266"/>
    </location>
</feature>
<keyword evidence="2" id="KW-0472">Membrane</keyword>
<dbReference type="Proteomes" id="UP001174691">
    <property type="component" value="Unassembled WGS sequence"/>
</dbReference>
<feature type="chain" id="PRO_5041304662" description="Mid2 domain-containing protein" evidence="3">
    <location>
        <begin position="19"/>
        <end position="286"/>
    </location>
</feature>
<comment type="caution">
    <text evidence="4">The sequence shown here is derived from an EMBL/GenBank/DDBJ whole genome shotgun (WGS) entry which is preliminary data.</text>
</comment>
<evidence type="ECO:0008006" key="6">
    <source>
        <dbReference type="Google" id="ProtNLM"/>
    </source>
</evidence>
<dbReference type="EMBL" id="JANBVN010000051">
    <property type="protein sequence ID" value="KAJ9156760.1"/>
    <property type="molecule type" value="Genomic_DNA"/>
</dbReference>
<evidence type="ECO:0000256" key="3">
    <source>
        <dbReference type="SAM" id="SignalP"/>
    </source>
</evidence>
<sequence length="286" mass="28585">MRSLWLSLPLAWAVGVAATCYYPDGSVAGTYSWVPCKGTGTASACCIPNEGDVCMADGLCNWVGHYYFRGACTDKTWQDPNCAQVCKGDNPSGYVAAQQCPSGDYCCGSGCCTDGTSGFALNNTATLAFASTSTTATSTTSKKTTTTRPRTTSTSSRTTSASGTLPSSSGVTATAASATSTPGSASNGGGGGSKNKDLGVALGVGLAGSIIGVACAVAVVMLIRRDKKRKREAAEAALLAPSALPPMSTTAEGGPLASPAPTFSSPYPSPYPTPSPGASLGHGGRL</sequence>
<evidence type="ECO:0000256" key="1">
    <source>
        <dbReference type="SAM" id="MobiDB-lite"/>
    </source>
</evidence>
<keyword evidence="3" id="KW-0732">Signal</keyword>
<reference evidence="4" key="1">
    <citation type="submission" date="2022-07" db="EMBL/GenBank/DDBJ databases">
        <title>Fungi with potential for degradation of polypropylene.</title>
        <authorList>
            <person name="Gostincar C."/>
        </authorList>
    </citation>
    <scope>NUCLEOTIDE SEQUENCE</scope>
    <source>
        <strain evidence="4">EXF-13287</strain>
    </source>
</reference>
<feature type="signal peptide" evidence="3">
    <location>
        <begin position="1"/>
        <end position="18"/>
    </location>
</feature>
<protein>
    <recommendedName>
        <fullName evidence="6">Mid2 domain-containing protein</fullName>
    </recommendedName>
</protein>
<organism evidence="4 5">
    <name type="scientific">Coniochaeta hoffmannii</name>
    <dbReference type="NCBI Taxonomy" id="91930"/>
    <lineage>
        <taxon>Eukaryota</taxon>
        <taxon>Fungi</taxon>
        <taxon>Dikarya</taxon>
        <taxon>Ascomycota</taxon>
        <taxon>Pezizomycotina</taxon>
        <taxon>Sordariomycetes</taxon>
        <taxon>Sordariomycetidae</taxon>
        <taxon>Coniochaetales</taxon>
        <taxon>Coniochaetaceae</taxon>
        <taxon>Coniochaeta</taxon>
    </lineage>
</organism>
<evidence type="ECO:0000256" key="2">
    <source>
        <dbReference type="SAM" id="Phobius"/>
    </source>
</evidence>
<evidence type="ECO:0000313" key="5">
    <source>
        <dbReference type="Proteomes" id="UP001174691"/>
    </source>
</evidence>
<feature type="region of interest" description="Disordered" evidence="1">
    <location>
        <begin position="244"/>
        <end position="286"/>
    </location>
</feature>
<feature type="transmembrane region" description="Helical" evidence="2">
    <location>
        <begin position="200"/>
        <end position="223"/>
    </location>
</feature>
<keyword evidence="2" id="KW-0812">Transmembrane</keyword>